<feature type="non-terminal residue" evidence="2">
    <location>
        <position position="1"/>
    </location>
</feature>
<feature type="compositionally biased region" description="Basic and acidic residues" evidence="1">
    <location>
        <begin position="1"/>
        <end position="12"/>
    </location>
</feature>
<sequence>TDEPRQRDDGIRPGKRARQRINDHSGLLTPEDESERIKLLEAVRAIATGVPRPGHGVVGAGTYRDGMRGWVALAREYAALATVPGDGDRRGLEEVALYRAKDGEVASIEHLANTRDLLDDGGAMARIFFVLGPWTSPSSGSPPVIAALSERRTTAAWLGQASSFVRVSARRLDVALDPAVWVDHGPLRYRRPNAVHYRRPGRAADRLASSYAGRVRARCEVERSVATAHYLLLTHPAVHLRHH</sequence>
<evidence type="ECO:0000313" key="3">
    <source>
        <dbReference type="Proteomes" id="UP000266841"/>
    </source>
</evidence>
<dbReference type="EMBL" id="AGNL01020440">
    <property type="protein sequence ID" value="EJK61063.1"/>
    <property type="molecule type" value="Genomic_DNA"/>
</dbReference>
<organism evidence="2 3">
    <name type="scientific">Thalassiosira oceanica</name>
    <name type="common">Marine diatom</name>
    <dbReference type="NCBI Taxonomy" id="159749"/>
    <lineage>
        <taxon>Eukaryota</taxon>
        <taxon>Sar</taxon>
        <taxon>Stramenopiles</taxon>
        <taxon>Ochrophyta</taxon>
        <taxon>Bacillariophyta</taxon>
        <taxon>Coscinodiscophyceae</taxon>
        <taxon>Thalassiosirophycidae</taxon>
        <taxon>Thalassiosirales</taxon>
        <taxon>Thalassiosiraceae</taxon>
        <taxon>Thalassiosira</taxon>
    </lineage>
</organism>
<dbReference type="Proteomes" id="UP000266841">
    <property type="component" value="Unassembled WGS sequence"/>
</dbReference>
<name>K0S4L4_THAOC</name>
<dbReference type="OrthoDB" id="38325at2759"/>
<reference evidence="2 3" key="1">
    <citation type="journal article" date="2012" name="Genome Biol.">
        <title>Genome and low-iron response of an oceanic diatom adapted to chronic iron limitation.</title>
        <authorList>
            <person name="Lommer M."/>
            <person name="Specht M."/>
            <person name="Roy A.S."/>
            <person name="Kraemer L."/>
            <person name="Andreson R."/>
            <person name="Gutowska M.A."/>
            <person name="Wolf J."/>
            <person name="Bergner S.V."/>
            <person name="Schilhabel M.B."/>
            <person name="Klostermeier U.C."/>
            <person name="Beiko R.G."/>
            <person name="Rosenstiel P."/>
            <person name="Hippler M."/>
            <person name="Laroche J."/>
        </authorList>
    </citation>
    <scope>NUCLEOTIDE SEQUENCE [LARGE SCALE GENOMIC DNA]</scope>
    <source>
        <strain evidence="2 3">CCMP1005</strain>
    </source>
</reference>
<dbReference type="AlphaFoldDB" id="K0S4L4"/>
<feature type="region of interest" description="Disordered" evidence="1">
    <location>
        <begin position="1"/>
        <end position="27"/>
    </location>
</feature>
<accession>K0S4L4</accession>
<keyword evidence="3" id="KW-1185">Reference proteome</keyword>
<gene>
    <name evidence="2" type="ORF">THAOC_18503</name>
</gene>
<evidence type="ECO:0000256" key="1">
    <source>
        <dbReference type="SAM" id="MobiDB-lite"/>
    </source>
</evidence>
<evidence type="ECO:0000313" key="2">
    <source>
        <dbReference type="EMBL" id="EJK61063.1"/>
    </source>
</evidence>
<comment type="caution">
    <text evidence="2">The sequence shown here is derived from an EMBL/GenBank/DDBJ whole genome shotgun (WGS) entry which is preliminary data.</text>
</comment>
<protein>
    <submittedName>
        <fullName evidence="2">Uncharacterized protein</fullName>
    </submittedName>
</protein>
<dbReference type="eggNOG" id="ENOG502SDKJ">
    <property type="taxonomic scope" value="Eukaryota"/>
</dbReference>
<proteinExistence type="predicted"/>